<evidence type="ECO:0000313" key="1">
    <source>
        <dbReference type="EMBL" id="CAD5229911.1"/>
    </source>
</evidence>
<proteinExistence type="predicted"/>
<sequence>MIIQDGNIVKAEGDLANSERVAGLVQRIALVGGGMELSKDGAGFESLVLAFPSYQLVITRSDQQLVVVKKAAEAGTDELLTQIVSV</sequence>
<reference evidence="1" key="1">
    <citation type="submission" date="2020-09" db="EMBL/GenBank/DDBJ databases">
        <authorList>
            <person name="Kikuchi T."/>
        </authorList>
    </citation>
    <scope>NUCLEOTIDE SEQUENCE</scope>
    <source>
        <strain evidence="1">SH1</strain>
    </source>
</reference>
<dbReference type="Proteomes" id="UP000783686">
    <property type="component" value="Unassembled WGS sequence"/>
</dbReference>
<protein>
    <recommendedName>
        <fullName evidence="3">Late endosomal/lysosomal adaptor and MAPK and MTOR activator 4</fullName>
    </recommendedName>
</protein>
<dbReference type="AlphaFoldDB" id="A0A811LQG9"/>
<evidence type="ECO:0000313" key="2">
    <source>
        <dbReference type="Proteomes" id="UP000614601"/>
    </source>
</evidence>
<evidence type="ECO:0008006" key="3">
    <source>
        <dbReference type="Google" id="ProtNLM"/>
    </source>
</evidence>
<keyword evidence="2" id="KW-1185">Reference proteome</keyword>
<dbReference type="Proteomes" id="UP000614601">
    <property type="component" value="Unassembled WGS sequence"/>
</dbReference>
<name>A0A811LQG9_9BILA</name>
<organism evidence="1 2">
    <name type="scientific">Bursaphelenchus okinawaensis</name>
    <dbReference type="NCBI Taxonomy" id="465554"/>
    <lineage>
        <taxon>Eukaryota</taxon>
        <taxon>Metazoa</taxon>
        <taxon>Ecdysozoa</taxon>
        <taxon>Nematoda</taxon>
        <taxon>Chromadorea</taxon>
        <taxon>Rhabditida</taxon>
        <taxon>Tylenchina</taxon>
        <taxon>Tylenchomorpha</taxon>
        <taxon>Aphelenchoidea</taxon>
        <taxon>Aphelenchoididae</taxon>
        <taxon>Bursaphelenchus</taxon>
    </lineage>
</organism>
<dbReference type="OrthoDB" id="275011at2759"/>
<gene>
    <name evidence="1" type="ORF">BOKJ2_LOCUS13872</name>
</gene>
<comment type="caution">
    <text evidence="1">The sequence shown here is derived from an EMBL/GenBank/DDBJ whole genome shotgun (WGS) entry which is preliminary data.</text>
</comment>
<dbReference type="EMBL" id="CAJFCW020000006">
    <property type="protein sequence ID" value="CAG9127314.1"/>
    <property type="molecule type" value="Genomic_DNA"/>
</dbReference>
<dbReference type="EMBL" id="CAJFDH010000006">
    <property type="protein sequence ID" value="CAD5229911.1"/>
    <property type="molecule type" value="Genomic_DNA"/>
</dbReference>
<accession>A0A811LQG9</accession>